<comment type="caution">
    <text evidence="1">The sequence shown here is derived from an EMBL/GenBank/DDBJ whole genome shotgun (WGS) entry which is preliminary data.</text>
</comment>
<reference evidence="1 2" key="1">
    <citation type="submission" date="2024-02" db="EMBL/GenBank/DDBJ databases">
        <title>Adaptive strategies in a cosmopolitan and abundant soil bacterium.</title>
        <authorList>
            <person name="Carini P."/>
        </authorList>
    </citation>
    <scope>NUCLEOTIDE SEQUENCE [LARGE SCALE GENOMIC DNA]</scope>
    <source>
        <strain evidence="1 2">AZCC 1608</strain>
    </source>
</reference>
<dbReference type="RefSeq" id="WP_334480497.1">
    <property type="nucleotide sequence ID" value="NZ_JAZHRV010000001.1"/>
</dbReference>
<accession>A0ABU8BA53</accession>
<protein>
    <submittedName>
        <fullName evidence="1">Uncharacterized protein</fullName>
    </submittedName>
</protein>
<gene>
    <name evidence="1" type="ORF">V1286_002948</name>
</gene>
<organism evidence="1 2">
    <name type="scientific">Bradyrhizobium algeriense</name>
    <dbReference type="NCBI Taxonomy" id="634784"/>
    <lineage>
        <taxon>Bacteria</taxon>
        <taxon>Pseudomonadati</taxon>
        <taxon>Pseudomonadota</taxon>
        <taxon>Alphaproteobacteria</taxon>
        <taxon>Hyphomicrobiales</taxon>
        <taxon>Nitrobacteraceae</taxon>
        <taxon>Bradyrhizobium</taxon>
    </lineage>
</organism>
<proteinExistence type="predicted"/>
<sequence length="217" mass="23870">MSRRTLILALVLVPAFVLGAIGAYAAWPRHADLRRFEPADIARLEAAMWRDYYEKRYVALFGHLYELSRTQFGFSPLDSFRIALAAAQAAKAFQPTRSREAANAALPALVSYYRLLASATPGGFDAGEAARLELDWWQARREAVRPGQYGVTVARVAAITYGKPADGPSLLISGIGRAGAMAYRDARGQAMTDPDWSEIECRLRRAYRSLKTAVAGN</sequence>
<dbReference type="EMBL" id="JAZHRV010000001">
    <property type="protein sequence ID" value="MEH2555419.1"/>
    <property type="molecule type" value="Genomic_DNA"/>
</dbReference>
<evidence type="ECO:0000313" key="1">
    <source>
        <dbReference type="EMBL" id="MEH2555419.1"/>
    </source>
</evidence>
<dbReference type="Proteomes" id="UP001364224">
    <property type="component" value="Unassembled WGS sequence"/>
</dbReference>
<keyword evidence="2" id="KW-1185">Reference proteome</keyword>
<evidence type="ECO:0000313" key="2">
    <source>
        <dbReference type="Proteomes" id="UP001364224"/>
    </source>
</evidence>
<name>A0ABU8BA53_9BRAD</name>